<dbReference type="RefSeq" id="YP_009853431.1">
    <property type="nucleotide sequence ID" value="NC_048821.1"/>
</dbReference>
<evidence type="ECO:0000313" key="2">
    <source>
        <dbReference type="EMBL" id="QGZ14442.1"/>
    </source>
</evidence>
<sequence>MTGTRGNTRTDLTKLRKSLTHVPKPLEAILNVRVAETRSTGTGTEEEQLRRVEGRKLKSLGDIIANTINATVDLKKITPYITKAEVIWKTLILHPNGATKNILTYDSNSSQFKNTKLHESLLKVLSEYYTNDYKIEDELPQMVSDLLVGSGSYVKLNITRPALDNIINGNQLVEGNESFSKQTYRQEIESEMSKVFKETTVGNRKMRLARNIGYVSDPSKKDVGGLESVWGEEKNDEYEFPIVSPEFGITVTDNVSVLAMQNMRQRIKERLSNIEGNESISNYINNRLNKTDELNSKGKAKSKTKQPNPGAKTKNLNLAQQEALQQVMPGERSYPTKSAQSIRNPRVYSQAPWGTPLGYHLPSECFIPIHVHGDVKRLRGGYALIDENGEFLKMSKDYQFYQSLSAQANKIDDKPSGTDTNTLIANLRKVQQGGECDFDMSQFAMIAKNQIEKELYQAVWSGGDGEDLSIDLEEDVLKLFLERAFQQQRTRVLYIPECYFTYMAFQHNRLGIGESLTTQAKDFIARLAALDVADALAQLDNAQTRNELVVALESQDTDPDLTISMARYEFFKSNPTVHNLISTGTLSMPMIVDALKEQSLLIRVEAGDNKFVTAPQMQLNQIDRTGFKRVDEDSRQYLLASIANTFGLPRSWLDERDENGNNFQIEALAEQETLCNQTIMYQSQLAKMLSDVIRKNLMVNEQVMNRLIDVILEAPRKIWTPDSKEQIKGNEKEKAMIILNDFIQNFYVELPRPTTMESVTKIKEKMELAEEWSLKVVEMSAAKGIMGPLLSRMNIDTERLAPDELEAQFAAVIRFRAFKLFNVPTPFDDIMNKGKEGGMYSLLNELDYFNENLGHFMIEYMKQFDDRIERLMKAMPQPESEFQEGEGDDPLALPEGSEGEGEELEENSGADEFSDDFEEESFDDEASEESEETELDEESEELSDEEEGLEESEDLEEETEEEEEPDELEEPKD</sequence>
<accession>A0A6B9J474</accession>
<evidence type="ECO:0000313" key="3">
    <source>
        <dbReference type="Proteomes" id="UP000437974"/>
    </source>
</evidence>
<dbReference type="EMBL" id="MN562221">
    <property type="protein sequence ID" value="QGZ14442.1"/>
    <property type="molecule type" value="Genomic_DNA"/>
</dbReference>
<dbReference type="GeneID" id="55624115"/>
<name>A0A6B9J474_9CAUD</name>
<evidence type="ECO:0000256" key="1">
    <source>
        <dbReference type="SAM" id="MobiDB-lite"/>
    </source>
</evidence>
<keyword evidence="3" id="KW-1185">Reference proteome</keyword>
<protein>
    <recommendedName>
        <fullName evidence="4">Portal protein</fullName>
    </recommendedName>
</protein>
<evidence type="ECO:0008006" key="4">
    <source>
        <dbReference type="Google" id="ProtNLM"/>
    </source>
</evidence>
<dbReference type="KEGG" id="vg:55624115"/>
<organism evidence="2 3">
    <name type="scientific">Photobacterium phage PDCC-1</name>
    <dbReference type="NCBI Taxonomy" id="2664246"/>
    <lineage>
        <taxon>Viruses</taxon>
        <taxon>Duplodnaviria</taxon>
        <taxon>Heunggongvirae</taxon>
        <taxon>Uroviricota</taxon>
        <taxon>Caudoviricetes</taxon>
        <taxon>Chimalliviridae</taxon>
        <taxon>Gorgonvirinae</taxon>
        <taxon>Aphroditevirus</taxon>
        <taxon>Aphroditevirus PDCC1</taxon>
    </lineage>
</organism>
<feature type="region of interest" description="Disordered" evidence="1">
    <location>
        <begin position="878"/>
        <end position="973"/>
    </location>
</feature>
<proteinExistence type="predicted"/>
<feature type="region of interest" description="Disordered" evidence="1">
    <location>
        <begin position="291"/>
        <end position="313"/>
    </location>
</feature>
<dbReference type="Proteomes" id="UP000437974">
    <property type="component" value="Segment"/>
</dbReference>
<feature type="compositionally biased region" description="Acidic residues" evidence="1">
    <location>
        <begin position="897"/>
        <end position="973"/>
    </location>
</feature>
<reference evidence="2 3" key="1">
    <citation type="submission" date="2019-10" db="EMBL/GenBank/DDBJ databases">
        <title>Draft genome sequence of Photobacterium phage PDCC-1.</title>
        <authorList>
            <person name="Quiroz-Guzman E."/>
        </authorList>
    </citation>
    <scope>NUCLEOTIDE SEQUENCE [LARGE SCALE GENOMIC DNA]</scope>
</reference>